<name>A0A5D3YPX0_9BACT</name>
<proteinExistence type="predicted"/>
<accession>A0A5D3YPX0</accession>
<keyword evidence="2" id="KW-1185">Reference proteome</keyword>
<dbReference type="Proteomes" id="UP000324595">
    <property type="component" value="Unassembled WGS sequence"/>
</dbReference>
<evidence type="ECO:0000313" key="2">
    <source>
        <dbReference type="Proteomes" id="UP000324595"/>
    </source>
</evidence>
<dbReference type="EMBL" id="VNHY01000001">
    <property type="protein sequence ID" value="TYP95298.1"/>
    <property type="molecule type" value="Genomic_DNA"/>
</dbReference>
<gene>
    <name evidence="1" type="ORF">LX73_0596</name>
</gene>
<evidence type="ECO:0000313" key="1">
    <source>
        <dbReference type="EMBL" id="TYP95298.1"/>
    </source>
</evidence>
<dbReference type="AlphaFoldDB" id="A0A5D3YPX0"/>
<sequence>MIYSFQNPYLKLHNPVNLSFAKDIKAAGLLLTEFSELQK</sequence>
<comment type="caution">
    <text evidence="1">The sequence shown here is derived from an EMBL/GenBank/DDBJ whole genome shotgun (WGS) entry which is preliminary data.</text>
</comment>
<reference evidence="1 2" key="1">
    <citation type="submission" date="2019-07" db="EMBL/GenBank/DDBJ databases">
        <title>Genomic Encyclopedia of Archaeal and Bacterial Type Strains, Phase II (KMG-II): from individual species to whole genera.</title>
        <authorList>
            <person name="Goeker M."/>
        </authorList>
    </citation>
    <scope>NUCLEOTIDE SEQUENCE [LARGE SCALE GENOMIC DNA]</scope>
    <source>
        <strain evidence="1 2">DSM 21935</strain>
    </source>
</reference>
<organism evidence="1 2">
    <name type="scientific">Fodinibius salinus</name>
    <dbReference type="NCBI Taxonomy" id="860790"/>
    <lineage>
        <taxon>Bacteria</taxon>
        <taxon>Pseudomonadati</taxon>
        <taxon>Balneolota</taxon>
        <taxon>Balneolia</taxon>
        <taxon>Balneolales</taxon>
        <taxon>Balneolaceae</taxon>
        <taxon>Fodinibius</taxon>
    </lineage>
</organism>
<protein>
    <submittedName>
        <fullName evidence="1">Uncharacterized protein</fullName>
    </submittedName>
</protein>